<dbReference type="AlphaFoldDB" id="A0A8X6QBL9"/>
<evidence type="ECO:0000313" key="3">
    <source>
        <dbReference type="Proteomes" id="UP000887013"/>
    </source>
</evidence>
<keyword evidence="1" id="KW-0472">Membrane</keyword>
<gene>
    <name evidence="2" type="ORF">NPIL_164521</name>
</gene>
<reference evidence="2" key="1">
    <citation type="submission" date="2020-08" db="EMBL/GenBank/DDBJ databases">
        <title>Multicomponent nature underlies the extraordinary mechanical properties of spider dragline silk.</title>
        <authorList>
            <person name="Kono N."/>
            <person name="Nakamura H."/>
            <person name="Mori M."/>
            <person name="Yoshida Y."/>
            <person name="Ohtoshi R."/>
            <person name="Malay A.D."/>
            <person name="Moran D.A.P."/>
            <person name="Tomita M."/>
            <person name="Numata K."/>
            <person name="Arakawa K."/>
        </authorList>
    </citation>
    <scope>NUCLEOTIDE SEQUENCE</scope>
</reference>
<keyword evidence="1" id="KW-0812">Transmembrane</keyword>
<feature type="transmembrane region" description="Helical" evidence="1">
    <location>
        <begin position="52"/>
        <end position="70"/>
    </location>
</feature>
<dbReference type="Proteomes" id="UP000887013">
    <property type="component" value="Unassembled WGS sequence"/>
</dbReference>
<feature type="transmembrane region" description="Helical" evidence="1">
    <location>
        <begin position="25"/>
        <end position="46"/>
    </location>
</feature>
<dbReference type="OrthoDB" id="6423874at2759"/>
<accession>A0A8X6QBL9</accession>
<name>A0A8X6QBL9_NEPPI</name>
<organism evidence="2 3">
    <name type="scientific">Nephila pilipes</name>
    <name type="common">Giant wood spider</name>
    <name type="synonym">Nephila maculata</name>
    <dbReference type="NCBI Taxonomy" id="299642"/>
    <lineage>
        <taxon>Eukaryota</taxon>
        <taxon>Metazoa</taxon>
        <taxon>Ecdysozoa</taxon>
        <taxon>Arthropoda</taxon>
        <taxon>Chelicerata</taxon>
        <taxon>Arachnida</taxon>
        <taxon>Araneae</taxon>
        <taxon>Araneomorphae</taxon>
        <taxon>Entelegynae</taxon>
        <taxon>Araneoidea</taxon>
        <taxon>Nephilidae</taxon>
        <taxon>Nephila</taxon>
    </lineage>
</organism>
<evidence type="ECO:0000256" key="1">
    <source>
        <dbReference type="SAM" id="Phobius"/>
    </source>
</evidence>
<feature type="transmembrane region" description="Helical" evidence="1">
    <location>
        <begin position="101"/>
        <end position="122"/>
    </location>
</feature>
<keyword evidence="1" id="KW-1133">Transmembrane helix</keyword>
<protein>
    <submittedName>
        <fullName evidence="2">Uncharacterized protein</fullName>
    </submittedName>
</protein>
<dbReference type="EMBL" id="BMAW01028154">
    <property type="protein sequence ID" value="GFU06030.1"/>
    <property type="molecule type" value="Genomic_DNA"/>
</dbReference>
<sequence length="173" mass="19548">METTSCPESFRRSMLCNCVWNSPKYFFSVLLFTLATCKTLGILLLHNLQDEWAMFITILLSMSAYISILRSRKKIQILMYKLLRIAKILGCFHSWNTLGNAVLVFYICIYSAGILQGVTFLFSKLAVFGHKLIRNSALIPEDLKTYGTGIRDLLVSLATVGCYGILSTLTGYY</sequence>
<comment type="caution">
    <text evidence="2">The sequence shown here is derived from an EMBL/GenBank/DDBJ whole genome shotgun (WGS) entry which is preliminary data.</text>
</comment>
<feature type="transmembrane region" description="Helical" evidence="1">
    <location>
        <begin position="153"/>
        <end position="172"/>
    </location>
</feature>
<evidence type="ECO:0000313" key="2">
    <source>
        <dbReference type="EMBL" id="GFU06030.1"/>
    </source>
</evidence>
<keyword evidence="3" id="KW-1185">Reference proteome</keyword>
<proteinExistence type="predicted"/>